<dbReference type="GO" id="GO:0008170">
    <property type="term" value="F:N-methyltransferase activity"/>
    <property type="evidence" value="ECO:0007669"/>
    <property type="project" value="InterPro"/>
</dbReference>
<feature type="domain" description="DNA methylase adenine-specific" evidence="2">
    <location>
        <begin position="301"/>
        <end position="597"/>
    </location>
</feature>
<dbReference type="InterPro" id="IPR029063">
    <property type="entry name" value="SAM-dependent_MTases_sf"/>
</dbReference>
<dbReference type="PATRIC" id="fig|1204725.3.peg.223"/>
<dbReference type="OrthoDB" id="45790at2157"/>
<dbReference type="InterPro" id="IPR003356">
    <property type="entry name" value="DNA_methylase_A-5"/>
</dbReference>
<proteinExistence type="predicted"/>
<dbReference type="PANTHER" id="PTHR42998">
    <property type="entry name" value="TYPE I RESTRICTION ENZYME HINDVIIP M PROTEIN-RELATED"/>
    <property type="match status" value="1"/>
</dbReference>
<organism evidence="4 5">
    <name type="scientific">Methanobacterium formicicum (strain DSM 3637 / PP1)</name>
    <dbReference type="NCBI Taxonomy" id="1204725"/>
    <lineage>
        <taxon>Archaea</taxon>
        <taxon>Methanobacteriati</taxon>
        <taxon>Methanobacteriota</taxon>
        <taxon>Methanomada group</taxon>
        <taxon>Methanobacteria</taxon>
        <taxon>Methanobacteriales</taxon>
        <taxon>Methanobacteriaceae</taxon>
        <taxon>Methanobacterium</taxon>
    </lineage>
</organism>
<dbReference type="InterPro" id="IPR052916">
    <property type="entry name" value="Type-I_RE_MTase_Subunit"/>
</dbReference>
<evidence type="ECO:0000259" key="3">
    <source>
        <dbReference type="Pfam" id="PF13588"/>
    </source>
</evidence>
<dbReference type="Pfam" id="PF02384">
    <property type="entry name" value="N6_Mtase"/>
    <property type="match status" value="1"/>
</dbReference>
<keyword evidence="4" id="KW-0808">Transferase</keyword>
<dbReference type="GO" id="GO:0003677">
    <property type="term" value="F:DNA binding"/>
    <property type="evidence" value="ECO:0007669"/>
    <property type="project" value="InterPro"/>
</dbReference>
<dbReference type="PROSITE" id="PS00092">
    <property type="entry name" value="N6_MTASE"/>
    <property type="match status" value="1"/>
</dbReference>
<keyword evidence="1" id="KW-0680">Restriction system</keyword>
<dbReference type="InterPro" id="IPR002052">
    <property type="entry name" value="DNA_methylase_N6_adenine_CS"/>
</dbReference>
<dbReference type="Proteomes" id="UP000007360">
    <property type="component" value="Unassembled WGS sequence"/>
</dbReference>
<gene>
    <name evidence="4" type="ORF">A994_01120</name>
</gene>
<evidence type="ECO:0000313" key="4">
    <source>
        <dbReference type="EMBL" id="EKF86844.1"/>
    </source>
</evidence>
<dbReference type="SUPFAM" id="SSF53335">
    <property type="entry name" value="S-adenosyl-L-methionine-dependent methyltransferases"/>
    <property type="match status" value="1"/>
</dbReference>
<reference evidence="4 5" key="1">
    <citation type="journal article" date="2012" name="J. Bacteriol.">
        <title>Draft genome sequence of Methanobacterium formicicum DSM 3637, an archaebacterium isolated from the methane producer amoeba Pelomyxa palustris.</title>
        <authorList>
            <person name="Gutierrez G."/>
        </authorList>
    </citation>
    <scope>NUCLEOTIDE SEQUENCE [LARGE SCALE GENOMIC DNA]</scope>
    <source>
        <strain evidence="5">DSM 3637 / PP1</strain>
    </source>
</reference>
<dbReference type="GO" id="GO:0032259">
    <property type="term" value="P:methylation"/>
    <property type="evidence" value="ECO:0007669"/>
    <property type="project" value="UniProtKB-KW"/>
</dbReference>
<dbReference type="Gene3D" id="3.40.50.150">
    <property type="entry name" value="Vaccinia Virus protein VP39"/>
    <property type="match status" value="1"/>
</dbReference>
<feature type="domain" description="Type I restriction enzyme R protein N-terminal" evidence="3">
    <location>
        <begin position="52"/>
        <end position="161"/>
    </location>
</feature>
<dbReference type="AlphaFoldDB" id="K2RER0"/>
<evidence type="ECO:0000313" key="5">
    <source>
        <dbReference type="Proteomes" id="UP000007360"/>
    </source>
</evidence>
<protein>
    <submittedName>
        <fullName evidence="4">N-6 DNA methylase</fullName>
    </submittedName>
</protein>
<dbReference type="Pfam" id="PF13588">
    <property type="entry name" value="HSDR_N_2"/>
    <property type="match status" value="1"/>
</dbReference>
<dbReference type="REBASE" id="57314">
    <property type="entry name" value="M.Mfo3637ORF1120P"/>
</dbReference>
<sequence length="608" mass="70055">MSDDSISKFSEQIQRGIDTKLIEISDNKLNNTLKIKYNCSNKYETHYKNDSEEEVRAAFFVELILDYNYLKERIKIETKTSTRIPSYMADIVVYEDDKLSDPFLVVECKKDGISDAEFSQAIEQVFDNANRLNACYAVVVAGTKRRTFNYHDYKAIERIKNIVSDTPRDYREPPTYKYVRGGTEDIKSVPKGELIRILEKSHDTVWQGGKLAPTAAFDEISKLLFCKLKDEKDTIDGQAYKFQVGSGESYEDVSRRINSIYYKAQNAEPEVFADDIKLGSEVIYSIVEYIESLDLTETDLDSKGIAFEMFMEEFFRGKMGQFFTPREVINFCVDIIKPRPNELILDPACGSGGFLLYGMYHIRNYAKNNFKNEIKARDVWRDFAKNNIFGIELNDQIARVCKMNMFLHEDGHGHIISTDALQEFNKLQEFGKKFGPNQFDIILTNPPFGASVKKNEKPYLELYELGKKNRQKTEILFIERCIDFLKPGGRMAIVLPDGILTNSSQKDVRKYLMEKCQILAIVSLPQFAFSHFGAGVRSSLLFLRKYTDNETPRNYKIFMAIANTIGYDPTGKKVKENDLKKIIPEEYNKFLKEESDYNGLNKVEDKNG</sequence>
<accession>K2RER0</accession>
<comment type="caution">
    <text evidence="4">The sequence shown here is derived from an EMBL/GenBank/DDBJ whole genome shotgun (WGS) entry which is preliminary data.</text>
</comment>
<evidence type="ECO:0000259" key="2">
    <source>
        <dbReference type="Pfam" id="PF02384"/>
    </source>
</evidence>
<dbReference type="InterPro" id="IPR029464">
    <property type="entry name" value="HSDR_N"/>
</dbReference>
<dbReference type="RefSeq" id="WP_004029416.1">
    <property type="nucleotide sequence ID" value="NZ_AMPO01000001.1"/>
</dbReference>
<dbReference type="PRINTS" id="PR00507">
    <property type="entry name" value="N12N6MTFRASE"/>
</dbReference>
<name>K2RER0_METFP</name>
<dbReference type="GO" id="GO:0009307">
    <property type="term" value="P:DNA restriction-modification system"/>
    <property type="evidence" value="ECO:0007669"/>
    <property type="project" value="UniProtKB-KW"/>
</dbReference>
<keyword evidence="5" id="KW-1185">Reference proteome</keyword>
<evidence type="ECO:0000256" key="1">
    <source>
        <dbReference type="ARBA" id="ARBA00022747"/>
    </source>
</evidence>
<keyword evidence="4" id="KW-0489">Methyltransferase</keyword>
<dbReference type="CDD" id="cd02440">
    <property type="entry name" value="AdoMet_MTases"/>
    <property type="match status" value="1"/>
</dbReference>
<dbReference type="EMBL" id="AMPO01000001">
    <property type="protein sequence ID" value="EKF86844.1"/>
    <property type="molecule type" value="Genomic_DNA"/>
</dbReference>
<dbReference type="PANTHER" id="PTHR42998:SF1">
    <property type="entry name" value="TYPE I RESTRICTION ENZYME HINDI METHYLASE SUBUNIT"/>
    <property type="match status" value="1"/>
</dbReference>